<dbReference type="PRINTS" id="PR00489">
    <property type="entry name" value="FRIZZLED"/>
</dbReference>
<dbReference type="GO" id="GO:0042813">
    <property type="term" value="F:Wnt receptor activity"/>
    <property type="evidence" value="ECO:0007669"/>
    <property type="project" value="TreeGrafter"/>
</dbReference>
<feature type="transmembrane region" description="Helical" evidence="11">
    <location>
        <begin position="259"/>
        <end position="283"/>
    </location>
</feature>
<comment type="subcellular location">
    <subcellularLocation>
        <location evidence="1">Membrane</location>
        <topology evidence="1">Multi-pass membrane protein</topology>
    </subcellularLocation>
</comment>
<feature type="disulfide bond" evidence="9">
    <location>
        <begin position="51"/>
        <end position="97"/>
    </location>
</feature>
<feature type="transmembrane region" description="Helical" evidence="11">
    <location>
        <begin position="432"/>
        <end position="458"/>
    </location>
</feature>
<feature type="domain" description="G-protein coupled receptors family 2 profile 2" evidence="14">
    <location>
        <begin position="256"/>
        <end position="562"/>
    </location>
</feature>
<keyword evidence="8" id="KW-0675">Receptor</keyword>
<dbReference type="EMBL" id="KY348663">
    <property type="protein sequence ID" value="AQT19768.1"/>
    <property type="molecule type" value="mRNA"/>
</dbReference>
<evidence type="ECO:0000256" key="9">
    <source>
        <dbReference type="PROSITE-ProRule" id="PRU00090"/>
    </source>
</evidence>
<feature type="transmembrane region" description="Helical" evidence="11">
    <location>
        <begin position="393"/>
        <end position="412"/>
    </location>
</feature>
<evidence type="ECO:0000256" key="2">
    <source>
        <dbReference type="ARBA" id="ARBA00008077"/>
    </source>
</evidence>
<evidence type="ECO:0000256" key="11">
    <source>
        <dbReference type="SAM" id="Phobius"/>
    </source>
</evidence>
<accession>T1DF42</accession>
<feature type="region of interest" description="Disordered" evidence="10">
    <location>
        <begin position="661"/>
        <end position="687"/>
    </location>
</feature>
<evidence type="ECO:0000256" key="12">
    <source>
        <dbReference type="SAM" id="SignalP"/>
    </source>
</evidence>
<feature type="domain" description="FZ" evidence="13">
    <location>
        <begin position="38"/>
        <end position="160"/>
    </location>
</feature>
<feature type="disulfide bond" evidence="9">
    <location>
        <begin position="88"/>
        <end position="126"/>
    </location>
</feature>
<dbReference type="PROSITE" id="PS50038">
    <property type="entry name" value="FZ"/>
    <property type="match status" value="1"/>
</dbReference>
<feature type="chain" id="PRO_5015101262" evidence="12">
    <location>
        <begin position="24"/>
        <end position="751"/>
    </location>
</feature>
<dbReference type="Pfam" id="PF01534">
    <property type="entry name" value="Frizzled"/>
    <property type="match status" value="1"/>
</dbReference>
<evidence type="ECO:0000256" key="8">
    <source>
        <dbReference type="ARBA" id="ARBA00023170"/>
    </source>
</evidence>
<feature type="disulfide bond" evidence="9">
    <location>
        <begin position="43"/>
        <end position="104"/>
    </location>
</feature>
<proteinExistence type="evidence at transcript level"/>
<evidence type="ECO:0000256" key="7">
    <source>
        <dbReference type="ARBA" id="ARBA00023157"/>
    </source>
</evidence>
<feature type="signal peptide" evidence="12">
    <location>
        <begin position="1"/>
        <end position="23"/>
    </location>
</feature>
<protein>
    <submittedName>
        <fullName evidence="16">Fzd-5/8-3</fullName>
    </submittedName>
</protein>
<evidence type="ECO:0000259" key="13">
    <source>
        <dbReference type="PROSITE" id="PS50038"/>
    </source>
</evidence>
<feature type="transmembrane region" description="Helical" evidence="11">
    <location>
        <begin position="478"/>
        <end position="504"/>
    </location>
</feature>
<dbReference type="Pfam" id="PF01392">
    <property type="entry name" value="Fz"/>
    <property type="match status" value="1"/>
</dbReference>
<dbReference type="InterPro" id="IPR015526">
    <property type="entry name" value="Frizzled/SFRP"/>
</dbReference>
<dbReference type="PANTHER" id="PTHR11309:SF126">
    <property type="entry name" value="FRIZZLED-2"/>
    <property type="match status" value="1"/>
</dbReference>
<dbReference type="AlphaFoldDB" id="T1DF42"/>
<keyword evidence="12" id="KW-0732">Signal</keyword>
<evidence type="ECO:0000256" key="1">
    <source>
        <dbReference type="ARBA" id="ARBA00004141"/>
    </source>
</evidence>
<evidence type="ECO:0000313" key="15">
    <source>
        <dbReference type="EMBL" id="AQT19768.1"/>
    </source>
</evidence>
<comment type="similarity">
    <text evidence="2">Belongs to the G-protein coupled receptor Fz/Smo family.</text>
</comment>
<keyword evidence="4 11" id="KW-0812">Transmembrane</keyword>
<dbReference type="InterPro" id="IPR036790">
    <property type="entry name" value="Frizzled_dom_sf"/>
</dbReference>
<name>T1DF42_SCHMD</name>
<dbReference type="Gene3D" id="1.10.2000.10">
    <property type="entry name" value="Frizzled cysteine-rich domain"/>
    <property type="match status" value="1"/>
</dbReference>
<reference evidence="16" key="1">
    <citation type="submission" date="2013-06" db="EMBL/GenBank/DDBJ databases">
        <title>Reactivating head regrowth in a regeneration deficient planarian species.</title>
        <authorList>
            <person name="Liu S.-Y."/>
            <person name="Brandl H."/>
            <person name="Henry I."/>
            <person name="Rink J."/>
        </authorList>
    </citation>
    <scope>NUCLEOTIDE SEQUENCE</scope>
</reference>
<evidence type="ECO:0000259" key="14">
    <source>
        <dbReference type="PROSITE" id="PS50261"/>
    </source>
</evidence>
<dbReference type="InterPro" id="IPR017981">
    <property type="entry name" value="GPCR_2-like_7TM"/>
</dbReference>
<dbReference type="CDD" id="cd15035">
    <property type="entry name" value="7tmF_FZD5_FZD8-like"/>
    <property type="match status" value="1"/>
</dbReference>
<reference evidence="15" key="3">
    <citation type="journal article" date="2017" name="Dev. Cell">
        <title>Antagonistic Self-Organizing Patterning Systems Control Maintenance and Regeneration of the Anteroposterior Axis in Planarians.</title>
        <authorList>
            <person name="Stuckemann T."/>
            <person name="Cleland J.P."/>
            <person name="Werner S."/>
            <person name="Thi-Kim Vu H."/>
            <person name="Bayersdorf R."/>
            <person name="Liu S.Y."/>
            <person name="Friedrich B."/>
            <person name="Julicher F."/>
            <person name="Rink J.C."/>
        </authorList>
    </citation>
    <scope>NUCLEOTIDE SEQUENCE</scope>
</reference>
<keyword evidence="6 11" id="KW-0472">Membrane</keyword>
<keyword evidence="3" id="KW-0217">Developmental protein</keyword>
<feature type="disulfide bond" evidence="9">
    <location>
        <begin position="119"/>
        <end position="143"/>
    </location>
</feature>
<comment type="caution">
    <text evidence="9">Lacks conserved residue(s) required for the propagation of feature annotation.</text>
</comment>
<dbReference type="SMART" id="SM00063">
    <property type="entry name" value="FRI"/>
    <property type="match status" value="1"/>
</dbReference>
<dbReference type="PANTHER" id="PTHR11309">
    <property type="entry name" value="FRIZZLED"/>
    <property type="match status" value="1"/>
</dbReference>
<feature type="transmembrane region" description="Helical" evidence="11">
    <location>
        <begin position="536"/>
        <end position="555"/>
    </location>
</feature>
<keyword evidence="7 9" id="KW-1015">Disulfide bond</keyword>
<dbReference type="GO" id="GO:0017147">
    <property type="term" value="F:Wnt-protein binding"/>
    <property type="evidence" value="ECO:0007669"/>
    <property type="project" value="TreeGrafter"/>
</dbReference>
<evidence type="ECO:0000256" key="5">
    <source>
        <dbReference type="ARBA" id="ARBA00022989"/>
    </source>
</evidence>
<evidence type="ECO:0000256" key="4">
    <source>
        <dbReference type="ARBA" id="ARBA00022692"/>
    </source>
</evidence>
<dbReference type="SUPFAM" id="SSF63501">
    <property type="entry name" value="Frizzled cysteine-rich domain"/>
    <property type="match status" value="1"/>
</dbReference>
<keyword evidence="5 11" id="KW-1133">Transmembrane helix</keyword>
<evidence type="ECO:0000256" key="10">
    <source>
        <dbReference type="SAM" id="MobiDB-lite"/>
    </source>
</evidence>
<dbReference type="InterPro" id="IPR000539">
    <property type="entry name" value="Frizzled/Smoothened_7TM"/>
</dbReference>
<dbReference type="InterPro" id="IPR020067">
    <property type="entry name" value="Frizzled_dom"/>
</dbReference>
<evidence type="ECO:0000313" key="16">
    <source>
        <dbReference type="EMBL" id="JAA92561.1"/>
    </source>
</evidence>
<reference evidence="15" key="2">
    <citation type="submission" date="2016-12" db="EMBL/GenBank/DDBJ databases">
        <authorList>
            <person name="Song W.-J."/>
            <person name="Kurnit D.M."/>
        </authorList>
    </citation>
    <scope>NUCLEOTIDE SEQUENCE</scope>
</reference>
<evidence type="ECO:0000256" key="6">
    <source>
        <dbReference type="ARBA" id="ARBA00023136"/>
    </source>
</evidence>
<evidence type="ECO:0000256" key="3">
    <source>
        <dbReference type="ARBA" id="ARBA00022473"/>
    </source>
</evidence>
<dbReference type="OrthoDB" id="10053709at2759"/>
<feature type="transmembrane region" description="Helical" evidence="11">
    <location>
        <begin position="295"/>
        <end position="314"/>
    </location>
</feature>
<dbReference type="Gene3D" id="1.20.1070.10">
    <property type="entry name" value="Rhodopsin 7-helix transmembrane proteins"/>
    <property type="match status" value="1"/>
</dbReference>
<dbReference type="GO" id="GO:0035567">
    <property type="term" value="P:non-canonical Wnt signaling pathway"/>
    <property type="evidence" value="ECO:0007669"/>
    <property type="project" value="TreeGrafter"/>
</dbReference>
<dbReference type="GO" id="GO:0060070">
    <property type="term" value="P:canonical Wnt signaling pathway"/>
    <property type="evidence" value="ECO:0007669"/>
    <property type="project" value="TreeGrafter"/>
</dbReference>
<dbReference type="GO" id="GO:0005886">
    <property type="term" value="C:plasma membrane"/>
    <property type="evidence" value="ECO:0007669"/>
    <property type="project" value="TreeGrafter"/>
</dbReference>
<organism evidence="16">
    <name type="scientific">Schmidtea mediterranea</name>
    <name type="common">Freshwater planarian flatworm</name>
    <dbReference type="NCBI Taxonomy" id="79327"/>
    <lineage>
        <taxon>Eukaryota</taxon>
        <taxon>Metazoa</taxon>
        <taxon>Spiralia</taxon>
        <taxon>Lophotrochozoa</taxon>
        <taxon>Platyhelminthes</taxon>
        <taxon>Rhabditophora</taxon>
        <taxon>Seriata</taxon>
        <taxon>Tricladida</taxon>
        <taxon>Continenticola</taxon>
        <taxon>Geoplanoidea</taxon>
        <taxon>Dugesiidae</taxon>
        <taxon>Schmidtea</taxon>
    </lineage>
</organism>
<dbReference type="SMART" id="SM01330">
    <property type="entry name" value="Frizzled"/>
    <property type="match status" value="1"/>
</dbReference>
<dbReference type="EMBL" id="GAKV01000007">
    <property type="protein sequence ID" value="JAA92561.1"/>
    <property type="molecule type" value="mRNA"/>
</dbReference>
<sequence>MFKIICLSWKKLLVFILLKTVESSNSDFYPLKSDNTNRDKGKCEIIKIPMCKDIHYNMTMMPNMFNHENQDEAGFEAHQFYPLVQIKCSEDLQFFLCSIYTPICLKQYVKSLPPCRSVCERVKKGCDPLLQKYTFKWPEKMNCDQFPVYNNPEKILCMEKNLSTASTTLASVVTLAPKEQNDANSRQVAEQNLLNEVSYQLTRQYNSRVFCQCSCRKPLIDIAEINKAHFNRVSTLGMFNCAQGCKSPFFSSESDQKFIGFWLGLWTIICLLSTFSIVATFSIDPGRYRYPERPIIFMSICYFMVSLGFLIRIVMGHEDLACDLIKAKDGSSLSLLRYGGSGPAHCTIVFLLIYYFGMAASLWWVLLTITWFLAAGLKWGSEAISKYSQIYHFLAWFLPGIKSIVALTMSAVDGDPVSGICYVGNTSDFNLILFVLSPLLVYLTIGTLVLISGFASLFRIRSIIKLQTGGKTEKLEKLMIRIGVFSVLYTAPAAVIVACIIYELQNRAEWYQNLSCDCFDSNRHQLNLPRPSYSVFMFKYFMFMGVGMTSGFWIWSKKTILSWKMVCYRLGINSCHVEERNKHTSLAHLEIRNGALLRNNNNLGMDNGSCNSQLGGTKSSSGVTHCPYTHSHPSSGNLAAAAAATQNCFMSQSQMNHFNRPILSAPSAPLPTPPQSSGQSTPPPLPLTSHCITQQQNQYIQHIHDSKESSYLPFITSHDTNPSCYFSSSGARSNASSALPINSIQFPVIQL</sequence>
<dbReference type="PROSITE" id="PS50261">
    <property type="entry name" value="G_PROTEIN_RECEP_F2_4"/>
    <property type="match status" value="1"/>
</dbReference>